<dbReference type="HOGENOM" id="CLU_009031_5_1_6"/>
<evidence type="ECO:0000313" key="7">
    <source>
        <dbReference type="EMBL" id="ENO14771.1"/>
    </source>
</evidence>
<name>N6WTF4_9GAMM</name>
<dbReference type="SUPFAM" id="SSF52151">
    <property type="entry name" value="FabD/lysophospholipase-like"/>
    <property type="match status" value="1"/>
</dbReference>
<keyword evidence="8" id="KW-1185">Reference proteome</keyword>
<accession>N6WTF4</accession>
<sequence>MNTKAKVRRQLKRQLVEAQSFEQWRETAEKLDELDGVLDWRQEGETEMLHESLIREHIQLMRKYRQQGQTAALTRVLQESLYRHLGELSNPDLYAVARTGTKLVVSEFLAEVRLGMNYICDQKQPRVSAEEKLQMFRQAEKVFGHPALMLSGGAAFGIYHLGVTRALWRQDLLPDVIAGSSMGAIIAASVCSRNDTELEEFFENPDQVHRDALRWLSLGEIRRKGYAMDQTQLHEHIRTNVGTRSFREAFEHSGRTLNISVSPTRTRQKPRLLNELASPNVTIDSAVLASCAVPGIFPSVSLQARDHSGDGKGETPYMPTERWIDGSVQGDLPHMRMARLHNVNKTIVSQANPHVLPFISHHFERGYRASLRQAASSIVHAHVATMLELTRNTWSSSVVRPLIEQAHAMATQSYLGDINIQFPFKPTLYRKVLANPTDADLDMYIRIGEQATWPMMAMVEDQTLISRTFKECIERLKERAGRERYQAEKAAS</sequence>
<evidence type="ECO:0000256" key="4">
    <source>
        <dbReference type="PROSITE-ProRule" id="PRU01161"/>
    </source>
</evidence>
<dbReference type="GO" id="GO:0016042">
    <property type="term" value="P:lipid catabolic process"/>
    <property type="evidence" value="ECO:0007669"/>
    <property type="project" value="UniProtKB-UniRule"/>
</dbReference>
<dbReference type="OrthoDB" id="7055653at2"/>
<dbReference type="PANTHER" id="PTHR14226:SF10">
    <property type="entry name" value="TRIACYLGLYCEROL LIPASE 4-RELATED"/>
    <property type="match status" value="1"/>
</dbReference>
<dbReference type="Proteomes" id="UP000013165">
    <property type="component" value="Unassembled WGS sequence"/>
</dbReference>
<evidence type="ECO:0000256" key="3">
    <source>
        <dbReference type="ARBA" id="ARBA00023098"/>
    </source>
</evidence>
<feature type="active site" description="Proton acceptor" evidence="4">
    <location>
        <position position="325"/>
    </location>
</feature>
<dbReference type="InterPro" id="IPR021771">
    <property type="entry name" value="Triacylglycerol_lipase_N"/>
</dbReference>
<evidence type="ECO:0000259" key="6">
    <source>
        <dbReference type="PROSITE" id="PS51635"/>
    </source>
</evidence>
<dbReference type="RefSeq" id="WP_004579068.1">
    <property type="nucleotide sequence ID" value="NZ_AP028878.1"/>
</dbReference>
<keyword evidence="5" id="KW-1133">Transmembrane helix</keyword>
<dbReference type="PANTHER" id="PTHR14226">
    <property type="entry name" value="NEUROPATHY TARGET ESTERASE/SWISS CHEESE D.MELANOGASTER"/>
    <property type="match status" value="1"/>
</dbReference>
<evidence type="ECO:0000313" key="8">
    <source>
        <dbReference type="Proteomes" id="UP000013165"/>
    </source>
</evidence>
<keyword evidence="1 4" id="KW-0378">Hydrolase</keyword>
<feature type="active site" description="Nucleophile" evidence="4">
    <location>
        <position position="181"/>
    </location>
</feature>
<dbReference type="EMBL" id="APLQ01000011">
    <property type="protein sequence ID" value="ENO14771.1"/>
    <property type="molecule type" value="Genomic_DNA"/>
</dbReference>
<dbReference type="InterPro" id="IPR002641">
    <property type="entry name" value="PNPLA_dom"/>
</dbReference>
<dbReference type="InterPro" id="IPR016035">
    <property type="entry name" value="Acyl_Trfase/lysoPLipase"/>
</dbReference>
<dbReference type="Gene3D" id="3.40.1090.10">
    <property type="entry name" value="Cytosolic phospholipase A2 catalytic domain"/>
    <property type="match status" value="2"/>
</dbReference>
<dbReference type="AlphaFoldDB" id="N6WTF4"/>
<feature type="short sequence motif" description="GXSXG" evidence="4">
    <location>
        <begin position="179"/>
        <end position="183"/>
    </location>
</feature>
<keyword evidence="5" id="KW-0472">Membrane</keyword>
<dbReference type="PROSITE" id="PS51635">
    <property type="entry name" value="PNPLA"/>
    <property type="match status" value="1"/>
</dbReference>
<keyword evidence="3 4" id="KW-0443">Lipid metabolism</keyword>
<organism evidence="7 8">
    <name type="scientific">Marinobacter nanhaiticus D15-8W</name>
    <dbReference type="NCBI Taxonomy" id="626887"/>
    <lineage>
        <taxon>Bacteria</taxon>
        <taxon>Pseudomonadati</taxon>
        <taxon>Pseudomonadota</taxon>
        <taxon>Gammaproteobacteria</taxon>
        <taxon>Pseudomonadales</taxon>
        <taxon>Marinobacteraceae</taxon>
        <taxon>Marinobacter</taxon>
    </lineage>
</organism>
<proteinExistence type="predicted"/>
<dbReference type="Pfam" id="PF01734">
    <property type="entry name" value="Patatin"/>
    <property type="match status" value="1"/>
</dbReference>
<dbReference type="STRING" id="626887.J057_05451"/>
<reference evidence="7 8" key="1">
    <citation type="journal article" date="2013" name="Genome Announc.">
        <title>Genome Sequence of the Polycyclic Aromatic Hydrocarbon-Degrading Bacterium Strain Marinobacter nanhaiticus D15-8WT.</title>
        <authorList>
            <person name="Cui Z."/>
            <person name="Gao W."/>
            <person name="Li Q."/>
            <person name="Xu G."/>
            <person name="Zheng L."/>
        </authorList>
    </citation>
    <scope>NUCLEOTIDE SEQUENCE [LARGE SCALE GENOMIC DNA]</scope>
    <source>
        <strain evidence="7 8">D15-8W</strain>
    </source>
</reference>
<gene>
    <name evidence="7" type="ORF">J057_05451</name>
</gene>
<dbReference type="eggNOG" id="COG1752">
    <property type="taxonomic scope" value="Bacteria"/>
</dbReference>
<protein>
    <submittedName>
        <fullName evidence="7">DUF3336 domain-containing protein</fullName>
    </submittedName>
</protein>
<comment type="caution">
    <text evidence="7">The sequence shown here is derived from an EMBL/GenBank/DDBJ whole genome shotgun (WGS) entry which is preliminary data.</text>
</comment>
<dbReference type="Pfam" id="PF11815">
    <property type="entry name" value="DUF3336"/>
    <property type="match status" value="1"/>
</dbReference>
<feature type="transmembrane region" description="Helical" evidence="5">
    <location>
        <begin position="142"/>
        <end position="162"/>
    </location>
</feature>
<keyword evidence="5" id="KW-0812">Transmembrane</keyword>
<dbReference type="PATRIC" id="fig|626887.3.peg.1079"/>
<comment type="caution">
    <text evidence="4">Lacks conserved residue(s) required for the propagation of feature annotation.</text>
</comment>
<keyword evidence="2 4" id="KW-0442">Lipid degradation</keyword>
<dbReference type="InterPro" id="IPR050301">
    <property type="entry name" value="NTE"/>
</dbReference>
<feature type="domain" description="PNPLA" evidence="6">
    <location>
        <begin position="148"/>
        <end position="338"/>
    </location>
</feature>
<dbReference type="GO" id="GO:0004806">
    <property type="term" value="F:triacylglycerol lipase activity"/>
    <property type="evidence" value="ECO:0007669"/>
    <property type="project" value="InterPro"/>
</dbReference>
<evidence type="ECO:0000256" key="1">
    <source>
        <dbReference type="ARBA" id="ARBA00022801"/>
    </source>
</evidence>
<evidence type="ECO:0000256" key="2">
    <source>
        <dbReference type="ARBA" id="ARBA00022963"/>
    </source>
</evidence>
<evidence type="ECO:0000256" key="5">
    <source>
        <dbReference type="SAM" id="Phobius"/>
    </source>
</evidence>